<keyword evidence="3" id="KW-1185">Reference proteome</keyword>
<reference evidence="2 3" key="1">
    <citation type="submission" date="2020-07" db="EMBL/GenBank/DDBJ databases">
        <title>Genomic Encyclopedia of Type Strains, Phase IV (KMG-IV): sequencing the most valuable type-strain genomes for metagenomic binning, comparative biology and taxonomic classification.</title>
        <authorList>
            <person name="Goeker M."/>
        </authorList>
    </citation>
    <scope>NUCLEOTIDE SEQUENCE [LARGE SCALE GENOMIC DNA]</scope>
    <source>
        <strain evidence="2 3">DSM 23697</strain>
    </source>
</reference>
<dbReference type="AlphaFoldDB" id="A0A8E1ZZI3"/>
<organism evidence="2 3">
    <name type="scientific">Macellibacteroides fermentans</name>
    <dbReference type="NCBI Taxonomy" id="879969"/>
    <lineage>
        <taxon>Bacteria</taxon>
        <taxon>Pseudomonadati</taxon>
        <taxon>Bacteroidota</taxon>
        <taxon>Bacteroidia</taxon>
        <taxon>Bacteroidales</taxon>
        <taxon>Porphyromonadaceae</taxon>
        <taxon>Macellibacteroides</taxon>
    </lineage>
</organism>
<feature type="transmembrane region" description="Helical" evidence="1">
    <location>
        <begin position="45"/>
        <end position="61"/>
    </location>
</feature>
<dbReference type="Proteomes" id="UP000574332">
    <property type="component" value="Unassembled WGS sequence"/>
</dbReference>
<name>A0A8E1ZZI3_9PORP</name>
<keyword evidence="1" id="KW-1133">Transmembrane helix</keyword>
<protein>
    <submittedName>
        <fullName evidence="2">Uncharacterized protein</fullName>
    </submittedName>
</protein>
<proteinExistence type="predicted"/>
<evidence type="ECO:0000256" key="1">
    <source>
        <dbReference type="SAM" id="Phobius"/>
    </source>
</evidence>
<sequence length="86" mass="10022">MAKNSSVDYLEMEMEENSCLVRNKHKAVKETDKVQKKRARTMKSGLLLCVFVLDVAILHLTKEEYPADLYYVLPAMPNWSDVEKMR</sequence>
<evidence type="ECO:0000313" key="2">
    <source>
        <dbReference type="EMBL" id="NYI50487.1"/>
    </source>
</evidence>
<dbReference type="EMBL" id="JACCCY010000003">
    <property type="protein sequence ID" value="NYI50487.1"/>
    <property type="molecule type" value="Genomic_DNA"/>
</dbReference>
<keyword evidence="1" id="KW-0472">Membrane</keyword>
<dbReference type="RefSeq" id="WP_246303414.1">
    <property type="nucleotide sequence ID" value="NZ_JACCCY010000003.1"/>
</dbReference>
<keyword evidence="1" id="KW-0812">Transmembrane</keyword>
<comment type="caution">
    <text evidence="2">The sequence shown here is derived from an EMBL/GenBank/DDBJ whole genome shotgun (WGS) entry which is preliminary data.</text>
</comment>
<gene>
    <name evidence="2" type="ORF">F5613_002617</name>
</gene>
<accession>A0A8E1ZZI3</accession>
<evidence type="ECO:0000313" key="3">
    <source>
        <dbReference type="Proteomes" id="UP000574332"/>
    </source>
</evidence>